<gene>
    <name evidence="1" type="ORF">LCGC14_2311100</name>
</gene>
<comment type="caution">
    <text evidence="1">The sequence shown here is derived from an EMBL/GenBank/DDBJ whole genome shotgun (WGS) entry which is preliminary data.</text>
</comment>
<protein>
    <submittedName>
        <fullName evidence="1">Uncharacterized protein</fullName>
    </submittedName>
</protein>
<accession>A0A0F9CL57</accession>
<dbReference type="AlphaFoldDB" id="A0A0F9CL57"/>
<evidence type="ECO:0000313" key="1">
    <source>
        <dbReference type="EMBL" id="KKL49879.1"/>
    </source>
</evidence>
<name>A0A0F9CL57_9ZZZZ</name>
<dbReference type="EMBL" id="LAZR01032800">
    <property type="protein sequence ID" value="KKL49879.1"/>
    <property type="molecule type" value="Genomic_DNA"/>
</dbReference>
<reference evidence="1" key="1">
    <citation type="journal article" date="2015" name="Nature">
        <title>Complex archaea that bridge the gap between prokaryotes and eukaryotes.</title>
        <authorList>
            <person name="Spang A."/>
            <person name="Saw J.H."/>
            <person name="Jorgensen S.L."/>
            <person name="Zaremba-Niedzwiedzka K."/>
            <person name="Martijn J."/>
            <person name="Lind A.E."/>
            <person name="van Eijk R."/>
            <person name="Schleper C."/>
            <person name="Guy L."/>
            <person name="Ettema T.J."/>
        </authorList>
    </citation>
    <scope>NUCLEOTIDE SEQUENCE</scope>
</reference>
<organism evidence="1">
    <name type="scientific">marine sediment metagenome</name>
    <dbReference type="NCBI Taxonomy" id="412755"/>
    <lineage>
        <taxon>unclassified sequences</taxon>
        <taxon>metagenomes</taxon>
        <taxon>ecological metagenomes</taxon>
    </lineage>
</organism>
<proteinExistence type="predicted"/>
<sequence length="71" mass="8113">MKCIIHNENARDNLLHIETAGCIVNITVNLHNAEGKPTTVVEIIPDQYSNETWTLEGSRNNRIMKDWPIAR</sequence>